<dbReference type="GO" id="GO:0004888">
    <property type="term" value="F:transmembrane signaling receptor activity"/>
    <property type="evidence" value="ECO:0007669"/>
    <property type="project" value="InterPro"/>
</dbReference>
<protein>
    <submittedName>
        <fullName evidence="10">Methyl-accepting chemotaxis protein</fullName>
    </submittedName>
</protein>
<evidence type="ECO:0000313" key="11">
    <source>
        <dbReference type="Proteomes" id="UP000544872"/>
    </source>
</evidence>
<evidence type="ECO:0000256" key="4">
    <source>
        <dbReference type="ARBA" id="ARBA00029447"/>
    </source>
</evidence>
<dbReference type="InterPro" id="IPR013656">
    <property type="entry name" value="PAS_4"/>
</dbReference>
<dbReference type="Gene3D" id="1.10.287.950">
    <property type="entry name" value="Methyl-accepting chemotaxis protein"/>
    <property type="match status" value="1"/>
</dbReference>
<keyword evidence="2" id="KW-0997">Cell inner membrane</keyword>
<dbReference type="RefSeq" id="WP_184259706.1">
    <property type="nucleotide sequence ID" value="NZ_JACIIX010000001.1"/>
</dbReference>
<keyword evidence="3 5" id="KW-0807">Transducer</keyword>
<feature type="domain" description="PAC" evidence="8">
    <location>
        <begin position="202"/>
        <end position="254"/>
    </location>
</feature>
<evidence type="ECO:0000259" key="9">
    <source>
        <dbReference type="PROSITE" id="PS50192"/>
    </source>
</evidence>
<sequence length="491" mass="52914">MLGRNQTEKQTLRALDQSHAIITFAPDGIILDANPNFLGMMGYSLPELRGRHHSVLLPDDLRDDPGTCTLWQRLNRGESVTDQVRRRNRHGADVWIRAVYSPVRDPSGTVIKIIKTATDQTTEQLASLASEALIRAISRSQAVIQFSPDGIILEANPLFLETFGYGLADIVGQHHRMFVPGPDATSAAYQQFWASLRTGQAETAEFLRMGRDGRQIWIHATYTPVCDSGGRVIKVVKIASNITADVEERQRRALVQQRIDQELATVISILDRATGQSADVAEDAARSSGTVAGLTADSGQIATTLTEITRQMEQAAHVAAEAVDRAQHTDRTVTALMDASNRIGTVLDMIAAIASQTNLLALNATIEAARAGDAGKGFAVVAEEVKALSQQTRQATAEIATQITRVQKDTQDVAGAIGGVADSISQISTLSTSLAGAITAQGDKARTMRESMQSASETVNRISSRITEVSDGLKDIHGASLRIKEQSQSLE</sequence>
<dbReference type="SUPFAM" id="SSF58104">
    <property type="entry name" value="Methyl-accepting chemotaxis protein (MCP) signaling domain"/>
    <property type="match status" value="1"/>
</dbReference>
<keyword evidence="2" id="KW-1003">Cell membrane</keyword>
<dbReference type="Pfam" id="PF00015">
    <property type="entry name" value="MCPsignal"/>
    <property type="match status" value="1"/>
</dbReference>
<dbReference type="SMART" id="SM00086">
    <property type="entry name" value="PAC"/>
    <property type="match status" value="2"/>
</dbReference>
<feature type="domain" description="Methyl-accepting transducer" evidence="6">
    <location>
        <begin position="231"/>
        <end position="477"/>
    </location>
</feature>
<dbReference type="GO" id="GO:0007165">
    <property type="term" value="P:signal transduction"/>
    <property type="evidence" value="ECO:0007669"/>
    <property type="project" value="UniProtKB-KW"/>
</dbReference>
<comment type="caution">
    <text evidence="10">The sequence shown here is derived from an EMBL/GenBank/DDBJ whole genome shotgun (WGS) entry which is preliminary data.</text>
</comment>
<dbReference type="NCBIfam" id="TIGR00229">
    <property type="entry name" value="sensory_box"/>
    <property type="match status" value="2"/>
</dbReference>
<dbReference type="SMART" id="SM00091">
    <property type="entry name" value="PAS"/>
    <property type="match status" value="2"/>
</dbReference>
<keyword evidence="11" id="KW-1185">Reference proteome</keyword>
<dbReference type="PANTHER" id="PTHR32089">
    <property type="entry name" value="METHYL-ACCEPTING CHEMOTAXIS PROTEIN MCPB"/>
    <property type="match status" value="1"/>
</dbReference>
<dbReference type="Pfam" id="PF08448">
    <property type="entry name" value="PAS_4"/>
    <property type="match status" value="1"/>
</dbReference>
<evidence type="ECO:0000256" key="2">
    <source>
        <dbReference type="ARBA" id="ARBA00022519"/>
    </source>
</evidence>
<reference evidence="10 11" key="1">
    <citation type="submission" date="2020-08" db="EMBL/GenBank/DDBJ databases">
        <title>Genomic Encyclopedia of Type Strains, Phase IV (KMG-IV): sequencing the most valuable type-strain genomes for metagenomic binning, comparative biology and taxonomic classification.</title>
        <authorList>
            <person name="Goeker M."/>
        </authorList>
    </citation>
    <scope>NUCLEOTIDE SEQUENCE [LARGE SCALE GENOMIC DNA]</scope>
    <source>
        <strain evidence="10 11">DSM 11590</strain>
    </source>
</reference>
<feature type="domain" description="PAC" evidence="8">
    <location>
        <begin position="80"/>
        <end position="132"/>
    </location>
</feature>
<dbReference type="Pfam" id="PF08447">
    <property type="entry name" value="PAS_3"/>
    <property type="match status" value="1"/>
</dbReference>
<gene>
    <name evidence="10" type="ORF">FHS48_000002</name>
</gene>
<dbReference type="InterPro" id="IPR004090">
    <property type="entry name" value="Chemotax_Me-accpt_rcpt"/>
</dbReference>
<evidence type="ECO:0000256" key="5">
    <source>
        <dbReference type="PROSITE-ProRule" id="PRU00284"/>
    </source>
</evidence>
<evidence type="ECO:0000259" key="8">
    <source>
        <dbReference type="PROSITE" id="PS50113"/>
    </source>
</evidence>
<organism evidence="10 11">
    <name type="scientific">Novispirillum itersonii</name>
    <name type="common">Aquaspirillum itersonii</name>
    <dbReference type="NCBI Taxonomy" id="189"/>
    <lineage>
        <taxon>Bacteria</taxon>
        <taxon>Pseudomonadati</taxon>
        <taxon>Pseudomonadota</taxon>
        <taxon>Alphaproteobacteria</taxon>
        <taxon>Rhodospirillales</taxon>
        <taxon>Novispirillaceae</taxon>
        <taxon>Novispirillum</taxon>
    </lineage>
</organism>
<dbReference type="InterPro" id="IPR000014">
    <property type="entry name" value="PAS"/>
</dbReference>
<dbReference type="EMBL" id="JACIIX010000001">
    <property type="protein sequence ID" value="MBB6208621.1"/>
    <property type="molecule type" value="Genomic_DNA"/>
</dbReference>
<dbReference type="GO" id="GO:0005886">
    <property type="term" value="C:plasma membrane"/>
    <property type="evidence" value="ECO:0007669"/>
    <property type="project" value="UniProtKB-SubCell"/>
</dbReference>
<dbReference type="Proteomes" id="UP000544872">
    <property type="component" value="Unassembled WGS sequence"/>
</dbReference>
<feature type="domain" description="PAS" evidence="7">
    <location>
        <begin position="7"/>
        <end position="60"/>
    </location>
</feature>
<dbReference type="InterPro" id="IPR004089">
    <property type="entry name" value="MCPsignal_dom"/>
</dbReference>
<comment type="subcellular location">
    <subcellularLocation>
        <location evidence="1">Cell inner membrane</location>
        <topology evidence="1">Multi-pass membrane protein</topology>
    </subcellularLocation>
</comment>
<dbReference type="PANTHER" id="PTHR32089:SF112">
    <property type="entry name" value="LYSOZYME-LIKE PROTEIN-RELATED"/>
    <property type="match status" value="1"/>
</dbReference>
<dbReference type="InterPro" id="IPR013655">
    <property type="entry name" value="PAS_fold_3"/>
</dbReference>
<dbReference type="InterPro" id="IPR001610">
    <property type="entry name" value="PAC"/>
</dbReference>
<dbReference type="GO" id="GO:0006935">
    <property type="term" value="P:chemotaxis"/>
    <property type="evidence" value="ECO:0007669"/>
    <property type="project" value="InterPro"/>
</dbReference>
<dbReference type="PRINTS" id="PR00260">
    <property type="entry name" value="CHEMTRNSDUCR"/>
</dbReference>
<dbReference type="CDD" id="cd00130">
    <property type="entry name" value="PAS"/>
    <property type="match status" value="2"/>
</dbReference>
<dbReference type="PROSITE" id="PS50113">
    <property type="entry name" value="PAC"/>
    <property type="match status" value="2"/>
</dbReference>
<proteinExistence type="inferred from homology"/>
<dbReference type="Gene3D" id="3.30.450.20">
    <property type="entry name" value="PAS domain"/>
    <property type="match status" value="2"/>
</dbReference>
<dbReference type="InterPro" id="IPR000727">
    <property type="entry name" value="T_SNARE_dom"/>
</dbReference>
<dbReference type="InterPro" id="IPR035965">
    <property type="entry name" value="PAS-like_dom_sf"/>
</dbReference>
<dbReference type="InterPro" id="IPR000700">
    <property type="entry name" value="PAS-assoc_C"/>
</dbReference>
<dbReference type="PROSITE" id="PS50192">
    <property type="entry name" value="T_SNARE"/>
    <property type="match status" value="1"/>
</dbReference>
<name>A0A7X0DK54_NOVIT</name>
<evidence type="ECO:0000259" key="7">
    <source>
        <dbReference type="PROSITE" id="PS50112"/>
    </source>
</evidence>
<evidence type="ECO:0000256" key="1">
    <source>
        <dbReference type="ARBA" id="ARBA00004429"/>
    </source>
</evidence>
<comment type="similarity">
    <text evidence="4">Belongs to the methyl-accepting chemotaxis (MCP) protein family.</text>
</comment>
<accession>A0A7X0DK54</accession>
<evidence type="ECO:0000256" key="3">
    <source>
        <dbReference type="ARBA" id="ARBA00023224"/>
    </source>
</evidence>
<dbReference type="AlphaFoldDB" id="A0A7X0DK54"/>
<evidence type="ECO:0000259" key="6">
    <source>
        <dbReference type="PROSITE" id="PS50111"/>
    </source>
</evidence>
<feature type="domain" description="T-SNARE coiled-coil homology" evidence="9">
    <location>
        <begin position="407"/>
        <end position="469"/>
    </location>
</feature>
<dbReference type="PROSITE" id="PS50111">
    <property type="entry name" value="CHEMOTAXIS_TRANSDUC_2"/>
    <property type="match status" value="1"/>
</dbReference>
<dbReference type="PROSITE" id="PS50112">
    <property type="entry name" value="PAS"/>
    <property type="match status" value="1"/>
</dbReference>
<evidence type="ECO:0000313" key="10">
    <source>
        <dbReference type="EMBL" id="MBB6208621.1"/>
    </source>
</evidence>
<keyword evidence="2" id="KW-0472">Membrane</keyword>
<dbReference type="SMART" id="SM00283">
    <property type="entry name" value="MA"/>
    <property type="match status" value="1"/>
</dbReference>
<dbReference type="SUPFAM" id="SSF55785">
    <property type="entry name" value="PYP-like sensor domain (PAS domain)"/>
    <property type="match status" value="2"/>
</dbReference>